<feature type="compositionally biased region" description="Low complexity" evidence="9">
    <location>
        <begin position="7"/>
        <end position="30"/>
    </location>
</feature>
<evidence type="ECO:0000256" key="9">
    <source>
        <dbReference type="SAM" id="MobiDB-lite"/>
    </source>
</evidence>
<dbReference type="Proteomes" id="UP001652627">
    <property type="component" value="Chromosome 40"/>
</dbReference>
<organism evidence="12 14">
    <name type="scientific">Apteryx mantelli</name>
    <name type="common">North Island brown kiwi</name>
    <dbReference type="NCBI Taxonomy" id="2696672"/>
    <lineage>
        <taxon>Eukaryota</taxon>
        <taxon>Metazoa</taxon>
        <taxon>Chordata</taxon>
        <taxon>Craniata</taxon>
        <taxon>Vertebrata</taxon>
        <taxon>Euteleostomi</taxon>
        <taxon>Archelosauria</taxon>
        <taxon>Archosauria</taxon>
        <taxon>Dinosauria</taxon>
        <taxon>Saurischia</taxon>
        <taxon>Theropoda</taxon>
        <taxon>Coelurosauria</taxon>
        <taxon>Aves</taxon>
        <taxon>Palaeognathae</taxon>
        <taxon>Apterygiformes</taxon>
        <taxon>Apterygidae</taxon>
        <taxon>Apteryx</taxon>
    </lineage>
</organism>
<evidence type="ECO:0000256" key="10">
    <source>
        <dbReference type="SAM" id="Phobius"/>
    </source>
</evidence>
<reference evidence="13 14" key="1">
    <citation type="submission" date="2025-05" db="UniProtKB">
        <authorList>
            <consortium name="RefSeq"/>
        </authorList>
    </citation>
    <scope>IDENTIFICATION</scope>
    <source>
        <tissue evidence="13 14">Blood</tissue>
    </source>
</reference>
<feature type="transmembrane region" description="Helical" evidence="10">
    <location>
        <begin position="107"/>
        <end position="132"/>
    </location>
</feature>
<comment type="subcellular location">
    <subcellularLocation>
        <location evidence="1">Membrane</location>
        <topology evidence="1">Multi-pass membrane protein</topology>
    </subcellularLocation>
</comment>
<evidence type="ECO:0000256" key="1">
    <source>
        <dbReference type="ARBA" id="ARBA00004141"/>
    </source>
</evidence>
<keyword evidence="3 10" id="KW-1133">Transmembrane helix</keyword>
<evidence type="ECO:0000256" key="8">
    <source>
        <dbReference type="ARBA" id="ARBA00023224"/>
    </source>
</evidence>
<evidence type="ECO:0000256" key="6">
    <source>
        <dbReference type="ARBA" id="ARBA00023170"/>
    </source>
</evidence>
<sequence length="392" mass="40137">MCRAGTSPSVAGSRGAAGRFGGSSRPRSAPRAPPGGAPVPPSSAQRPPGSSRGLGPKRTPGAAAPDPTRQHPARGGRMATATPMETPEPSGAGAPTSCGNCTSGADAAFASLYGLIFVLGLGLNGAALALLGRRGRAPSPTATYLRNLAACDLLLVASLPARVAHYAGKPRWPPVACELLGLLLLVNMYGSIFLLTCLSGDRWAAVCLPLHAGAARLRRRAARVCAAAWALSALGCVPAYVVPRQSAGEAAEERCFDGRPRYVTRPAVAGAMAAAFALPLAVMVGCSWGLLRAVGRSAAARMALVDGAKVRRMVVTHVAIFLGCFLPFHAVLLCYQLRGAPGPALDEAYRCTLLLACANAVLDPIAYYFAAESFPRPGAARSLPATPSPPGS</sequence>
<evidence type="ECO:0000313" key="14">
    <source>
        <dbReference type="RefSeq" id="XP_067173427.1"/>
    </source>
</evidence>
<name>A0ABM4G8A5_9AVES</name>
<dbReference type="GeneID" id="136996407"/>
<feature type="transmembrane region" description="Helical" evidence="10">
    <location>
        <begin position="221"/>
        <end position="241"/>
    </location>
</feature>
<dbReference type="PRINTS" id="PR00237">
    <property type="entry name" value="GPCRRHODOPSN"/>
</dbReference>
<feature type="transmembrane region" description="Helical" evidence="10">
    <location>
        <begin position="144"/>
        <end position="167"/>
    </location>
</feature>
<feature type="domain" description="G-protein coupled receptors family 1 profile" evidence="11">
    <location>
        <begin position="123"/>
        <end position="367"/>
    </location>
</feature>
<keyword evidence="4" id="KW-0297">G-protein coupled receptor</keyword>
<dbReference type="Pfam" id="PF00001">
    <property type="entry name" value="7tm_1"/>
    <property type="match status" value="1"/>
</dbReference>
<evidence type="ECO:0000256" key="5">
    <source>
        <dbReference type="ARBA" id="ARBA00023136"/>
    </source>
</evidence>
<evidence type="ECO:0000256" key="2">
    <source>
        <dbReference type="ARBA" id="ARBA00022692"/>
    </source>
</evidence>
<evidence type="ECO:0000313" key="12">
    <source>
        <dbReference type="Proteomes" id="UP001652627"/>
    </source>
</evidence>
<dbReference type="RefSeq" id="XP_067173427.1">
    <property type="nucleotide sequence ID" value="XM_067317326.1"/>
</dbReference>
<keyword evidence="8" id="KW-0807">Transducer</keyword>
<feature type="transmembrane region" description="Helical" evidence="10">
    <location>
        <begin position="179"/>
        <end position="200"/>
    </location>
</feature>
<feature type="region of interest" description="Disordered" evidence="9">
    <location>
        <begin position="1"/>
        <end position="96"/>
    </location>
</feature>
<dbReference type="PANTHER" id="PTHR24232:SF112">
    <property type="entry name" value="LYSOPHOSPHATIDIC ACID RECEPTOR 6-LIKE"/>
    <property type="match status" value="1"/>
</dbReference>
<dbReference type="SUPFAM" id="SSF81321">
    <property type="entry name" value="Family A G protein-coupled receptor-like"/>
    <property type="match status" value="1"/>
</dbReference>
<protein>
    <submittedName>
        <fullName evidence="13 14">Lysophosphatidic acid receptor 6-like isoform X1</fullName>
    </submittedName>
</protein>
<dbReference type="PANTHER" id="PTHR24232">
    <property type="entry name" value="G-PROTEIN COUPLED RECEPTOR"/>
    <property type="match status" value="1"/>
</dbReference>
<keyword evidence="6" id="KW-0675">Receptor</keyword>
<evidence type="ECO:0000313" key="13">
    <source>
        <dbReference type="RefSeq" id="XP_067171137.1"/>
    </source>
</evidence>
<proteinExistence type="predicted"/>
<keyword evidence="12" id="KW-1185">Reference proteome</keyword>
<keyword evidence="2 10" id="KW-0812">Transmembrane</keyword>
<feature type="compositionally biased region" description="Pro residues" evidence="9">
    <location>
        <begin position="31"/>
        <end position="41"/>
    </location>
</feature>
<gene>
    <name evidence="14" type="primary">LOC136996407</name>
    <name evidence="13" type="synonym">LOC136995216</name>
</gene>
<dbReference type="InterPro" id="IPR000276">
    <property type="entry name" value="GPCR_Rhodpsn"/>
</dbReference>
<dbReference type="RefSeq" id="XP_067171137.1">
    <property type="nucleotide sequence ID" value="XM_067315036.1"/>
</dbReference>
<accession>A0ABM4G8A5</accession>
<keyword evidence="7" id="KW-0325">Glycoprotein</keyword>
<evidence type="ECO:0000256" key="7">
    <source>
        <dbReference type="ARBA" id="ARBA00023180"/>
    </source>
</evidence>
<feature type="transmembrane region" description="Helical" evidence="10">
    <location>
        <begin position="312"/>
        <end position="332"/>
    </location>
</feature>
<evidence type="ECO:0000256" key="4">
    <source>
        <dbReference type="ARBA" id="ARBA00023040"/>
    </source>
</evidence>
<dbReference type="PROSITE" id="PS50262">
    <property type="entry name" value="G_PROTEIN_RECEP_F1_2"/>
    <property type="match status" value="1"/>
</dbReference>
<feature type="transmembrane region" description="Helical" evidence="10">
    <location>
        <begin position="267"/>
        <end position="291"/>
    </location>
</feature>
<dbReference type="Gene3D" id="1.20.1070.10">
    <property type="entry name" value="Rhodopsin 7-helix transmembrane proteins"/>
    <property type="match status" value="1"/>
</dbReference>
<dbReference type="CDD" id="cd14982">
    <property type="entry name" value="7tmA_purinoceptor-like"/>
    <property type="match status" value="1"/>
</dbReference>
<keyword evidence="5 10" id="KW-0472">Membrane</keyword>
<evidence type="ECO:0000256" key="3">
    <source>
        <dbReference type="ARBA" id="ARBA00022989"/>
    </source>
</evidence>
<evidence type="ECO:0000259" key="11">
    <source>
        <dbReference type="PROSITE" id="PS50262"/>
    </source>
</evidence>
<dbReference type="InterPro" id="IPR017452">
    <property type="entry name" value="GPCR_Rhodpsn_7TM"/>
</dbReference>